<evidence type="ECO:0000313" key="1">
    <source>
        <dbReference type="EMBL" id="RUP50553.1"/>
    </source>
</evidence>
<protein>
    <submittedName>
        <fullName evidence="1">Uncharacterized protein</fullName>
    </submittedName>
</protein>
<sequence>MSSLTFGRYAVFVPRKSTRSTQILVPCIQRIGVEGSGVEVERSTVDGFDKLKFISRTLHHGSALREEASRMYHCATYSLLSILSTLTKHTSQHKF</sequence>
<accession>A0A433DI73</accession>
<organism evidence="1 2">
    <name type="scientific">Jimgerdemannia flammicorona</name>
    <dbReference type="NCBI Taxonomy" id="994334"/>
    <lineage>
        <taxon>Eukaryota</taxon>
        <taxon>Fungi</taxon>
        <taxon>Fungi incertae sedis</taxon>
        <taxon>Mucoromycota</taxon>
        <taxon>Mucoromycotina</taxon>
        <taxon>Endogonomycetes</taxon>
        <taxon>Endogonales</taxon>
        <taxon>Endogonaceae</taxon>
        <taxon>Jimgerdemannia</taxon>
    </lineage>
</organism>
<evidence type="ECO:0000313" key="2">
    <source>
        <dbReference type="Proteomes" id="UP000268093"/>
    </source>
</evidence>
<comment type="caution">
    <text evidence="1">The sequence shown here is derived from an EMBL/GenBank/DDBJ whole genome shotgun (WGS) entry which is preliminary data.</text>
</comment>
<name>A0A433DI73_9FUNG</name>
<proteinExistence type="predicted"/>
<gene>
    <name evidence="1" type="ORF">BC936DRAFT_138651</name>
</gene>
<dbReference type="EMBL" id="RBNI01001350">
    <property type="protein sequence ID" value="RUP50553.1"/>
    <property type="molecule type" value="Genomic_DNA"/>
</dbReference>
<keyword evidence="2" id="KW-1185">Reference proteome</keyword>
<dbReference type="AlphaFoldDB" id="A0A433DI73"/>
<dbReference type="Proteomes" id="UP000268093">
    <property type="component" value="Unassembled WGS sequence"/>
</dbReference>
<reference evidence="1 2" key="1">
    <citation type="journal article" date="2018" name="New Phytol.">
        <title>Phylogenomics of Endogonaceae and evolution of mycorrhizas within Mucoromycota.</title>
        <authorList>
            <person name="Chang Y."/>
            <person name="Desiro A."/>
            <person name="Na H."/>
            <person name="Sandor L."/>
            <person name="Lipzen A."/>
            <person name="Clum A."/>
            <person name="Barry K."/>
            <person name="Grigoriev I.V."/>
            <person name="Martin F.M."/>
            <person name="Stajich J.E."/>
            <person name="Smith M.E."/>
            <person name="Bonito G."/>
            <person name="Spatafora J.W."/>
        </authorList>
    </citation>
    <scope>NUCLEOTIDE SEQUENCE [LARGE SCALE GENOMIC DNA]</scope>
    <source>
        <strain evidence="1 2">GMNB39</strain>
    </source>
</reference>